<evidence type="ECO:0000313" key="7">
    <source>
        <dbReference type="EMBL" id="RWR87017.1"/>
    </source>
</evidence>
<dbReference type="Gene3D" id="3.40.50.720">
    <property type="entry name" value="NAD(P)-binding Rossmann-like Domain"/>
    <property type="match status" value="1"/>
</dbReference>
<dbReference type="SUPFAM" id="SSF51735">
    <property type="entry name" value="NAD(P)-binding Rossmann-fold domains"/>
    <property type="match status" value="1"/>
</dbReference>
<comment type="subcellular location">
    <subcellularLocation>
        <location evidence="1">Membrane</location>
        <topology evidence="1">Single-pass type II membrane protein</topology>
    </subcellularLocation>
</comment>
<dbReference type="PANTHER" id="PTHR43391">
    <property type="entry name" value="RETINOL DEHYDROGENASE-RELATED"/>
    <property type="match status" value="1"/>
</dbReference>
<keyword evidence="5" id="KW-0472">Membrane</keyword>
<reference evidence="7 8" key="1">
    <citation type="journal article" date="2019" name="Nat. Plants">
        <title>Stout camphor tree genome fills gaps in understanding of flowering plant genome evolution.</title>
        <authorList>
            <person name="Chaw S.M."/>
            <person name="Liu Y.C."/>
            <person name="Wu Y.W."/>
            <person name="Wang H.Y."/>
            <person name="Lin C.I."/>
            <person name="Wu C.S."/>
            <person name="Ke H.M."/>
            <person name="Chang L.Y."/>
            <person name="Hsu C.Y."/>
            <person name="Yang H.T."/>
            <person name="Sudianto E."/>
            <person name="Hsu M.H."/>
            <person name="Wu K.P."/>
            <person name="Wang L.N."/>
            <person name="Leebens-Mack J.H."/>
            <person name="Tsai I.J."/>
        </authorList>
    </citation>
    <scope>NUCLEOTIDE SEQUENCE [LARGE SCALE GENOMIC DNA]</scope>
    <source>
        <strain evidence="8">cv. Chaw 1501</strain>
        <tissue evidence="7">Young leaves</tissue>
    </source>
</reference>
<comment type="caution">
    <text evidence="7">The sequence shown here is derived from an EMBL/GenBank/DDBJ whole genome shotgun (WGS) entry which is preliminary data.</text>
</comment>
<keyword evidence="5" id="KW-0812">Transmembrane</keyword>
<dbReference type="STRING" id="337451.A0A443P8D8"/>
<dbReference type="GO" id="GO:0016020">
    <property type="term" value="C:membrane"/>
    <property type="evidence" value="ECO:0007669"/>
    <property type="project" value="UniProtKB-SubCell"/>
</dbReference>
<evidence type="ECO:0000256" key="1">
    <source>
        <dbReference type="ARBA" id="ARBA00004606"/>
    </source>
</evidence>
<evidence type="ECO:0000313" key="8">
    <source>
        <dbReference type="Proteomes" id="UP000283530"/>
    </source>
</evidence>
<dbReference type="PRINTS" id="PR00081">
    <property type="entry name" value="GDHRDH"/>
</dbReference>
<evidence type="ECO:0000259" key="6">
    <source>
        <dbReference type="SMART" id="SM00822"/>
    </source>
</evidence>
<dbReference type="PRINTS" id="PR00080">
    <property type="entry name" value="SDRFAMILY"/>
</dbReference>
<keyword evidence="3" id="KW-0560">Oxidoreductase</keyword>
<dbReference type="Proteomes" id="UP000283530">
    <property type="component" value="Unassembled WGS sequence"/>
</dbReference>
<dbReference type="InterPro" id="IPR020904">
    <property type="entry name" value="Sc_DH/Rdtase_CS"/>
</dbReference>
<dbReference type="EMBL" id="QPKB01000006">
    <property type="protein sequence ID" value="RWR87017.1"/>
    <property type="molecule type" value="Genomic_DNA"/>
</dbReference>
<dbReference type="Pfam" id="PF00106">
    <property type="entry name" value="adh_short"/>
    <property type="match status" value="1"/>
</dbReference>
<sequence>MEFVNLCHIVFTLFFPPLVILLLLLSLPPLLIYRLFRTILLIFFGEKMTGKVALVTGASSGIGEQMAYQYAKRGASLVLVARREHELRRVAENSLRLGSPDVIVAPADVTKPEDCKKAVDKAVSHFGQLNHVVANAGILSSCLFEEVTDITSFKQVMDVNFWGGVYPTYYAIPHLRKSRGNIVVTASIAGRFPISRLSFYNASKAAVIRFFETLRTELSPDIKVTIATPGYVESELTKGKLMLKEGQIKVDKEARDVVVGPLPIGNTEKCAKAIVDSACKGERYVTWPSWYRALHLVTFLAPEVLDWYSRTFYMTEAGNPQGNALSKKILDMFGAGMFYPASIQSPEKKPNQFTMAKLENSAFV</sequence>
<dbReference type="NCBIfam" id="NF004825">
    <property type="entry name" value="PRK06181.1"/>
    <property type="match status" value="1"/>
</dbReference>
<dbReference type="GO" id="GO:0016491">
    <property type="term" value="F:oxidoreductase activity"/>
    <property type="evidence" value="ECO:0007669"/>
    <property type="project" value="UniProtKB-KW"/>
</dbReference>
<evidence type="ECO:0000256" key="4">
    <source>
        <dbReference type="RuleBase" id="RU000363"/>
    </source>
</evidence>
<evidence type="ECO:0000256" key="5">
    <source>
        <dbReference type="SAM" id="Phobius"/>
    </source>
</evidence>
<dbReference type="InterPro" id="IPR057326">
    <property type="entry name" value="KR_dom"/>
</dbReference>
<feature type="transmembrane region" description="Helical" evidence="5">
    <location>
        <begin position="6"/>
        <end position="27"/>
    </location>
</feature>
<evidence type="ECO:0000256" key="2">
    <source>
        <dbReference type="ARBA" id="ARBA00006484"/>
    </source>
</evidence>
<gene>
    <name evidence="7" type="ORF">CKAN_01594700</name>
</gene>
<dbReference type="GO" id="GO:0005829">
    <property type="term" value="C:cytosol"/>
    <property type="evidence" value="ECO:0007669"/>
    <property type="project" value="TreeGrafter"/>
</dbReference>
<keyword evidence="8" id="KW-1185">Reference proteome</keyword>
<dbReference type="InterPro" id="IPR002347">
    <property type="entry name" value="SDR_fam"/>
</dbReference>
<feature type="domain" description="Ketoreductase" evidence="6">
    <location>
        <begin position="51"/>
        <end position="231"/>
    </location>
</feature>
<dbReference type="PROSITE" id="PS00061">
    <property type="entry name" value="ADH_SHORT"/>
    <property type="match status" value="1"/>
</dbReference>
<dbReference type="InterPro" id="IPR036291">
    <property type="entry name" value="NAD(P)-bd_dom_sf"/>
</dbReference>
<dbReference type="SMART" id="SM00822">
    <property type="entry name" value="PKS_KR"/>
    <property type="match status" value="1"/>
</dbReference>
<comment type="similarity">
    <text evidence="2 4">Belongs to the short-chain dehydrogenases/reductases (SDR) family.</text>
</comment>
<proteinExistence type="inferred from homology"/>
<name>A0A443P8D8_9MAGN</name>
<keyword evidence="5" id="KW-1133">Transmembrane helix</keyword>
<protein>
    <submittedName>
        <fullName evidence="7">11-beta-hydroxysteroid dehydrogenase 1B-like protein</fullName>
    </submittedName>
</protein>
<dbReference type="AlphaFoldDB" id="A0A443P8D8"/>
<dbReference type="PANTHER" id="PTHR43391:SF89">
    <property type="entry name" value="11-BETA-HYDROXYSTEROID DEHYDROGENASE 1A-RELATED"/>
    <property type="match status" value="1"/>
</dbReference>
<dbReference type="OrthoDB" id="47007at2759"/>
<organism evidence="7 8">
    <name type="scientific">Cinnamomum micranthum f. kanehirae</name>
    <dbReference type="NCBI Taxonomy" id="337451"/>
    <lineage>
        <taxon>Eukaryota</taxon>
        <taxon>Viridiplantae</taxon>
        <taxon>Streptophyta</taxon>
        <taxon>Embryophyta</taxon>
        <taxon>Tracheophyta</taxon>
        <taxon>Spermatophyta</taxon>
        <taxon>Magnoliopsida</taxon>
        <taxon>Magnoliidae</taxon>
        <taxon>Laurales</taxon>
        <taxon>Lauraceae</taxon>
        <taxon>Cinnamomum</taxon>
    </lineage>
</organism>
<accession>A0A443P8D8</accession>
<evidence type="ECO:0000256" key="3">
    <source>
        <dbReference type="ARBA" id="ARBA00023002"/>
    </source>
</evidence>